<dbReference type="EMBL" id="UYRU01072595">
    <property type="protein sequence ID" value="VDN22446.1"/>
    <property type="molecule type" value="Genomic_DNA"/>
</dbReference>
<evidence type="ECO:0000256" key="8">
    <source>
        <dbReference type="ARBA" id="ARBA00023242"/>
    </source>
</evidence>
<dbReference type="GO" id="GO:0005634">
    <property type="term" value="C:nucleus"/>
    <property type="evidence" value="ECO:0007669"/>
    <property type="project" value="UniProtKB-SubCell"/>
</dbReference>
<evidence type="ECO:0000256" key="3">
    <source>
        <dbReference type="ARBA" id="ARBA00022722"/>
    </source>
</evidence>
<dbReference type="PANTHER" id="PTHR12415">
    <property type="entry name" value="TYROSYL-DNA PHOSPHODIESTERASE 1"/>
    <property type="match status" value="1"/>
</dbReference>
<dbReference type="GO" id="GO:0004527">
    <property type="term" value="F:exonuclease activity"/>
    <property type="evidence" value="ECO:0007669"/>
    <property type="project" value="UniProtKB-KW"/>
</dbReference>
<dbReference type="GO" id="GO:0017005">
    <property type="term" value="F:3'-tyrosyl-DNA phosphodiesterase activity"/>
    <property type="evidence" value="ECO:0007669"/>
    <property type="project" value="TreeGrafter"/>
</dbReference>
<gene>
    <name evidence="9" type="ORF">DILT_LOCUS14060</name>
</gene>
<dbReference type="SUPFAM" id="SSF56024">
    <property type="entry name" value="Phospholipase D/nuclease"/>
    <property type="match status" value="1"/>
</dbReference>
<keyword evidence="6" id="KW-0269">Exonuclease</keyword>
<dbReference type="InterPro" id="IPR010347">
    <property type="entry name" value="Tdp1"/>
</dbReference>
<evidence type="ECO:0000256" key="5">
    <source>
        <dbReference type="ARBA" id="ARBA00022801"/>
    </source>
</evidence>
<keyword evidence="10" id="KW-1185">Reference proteome</keyword>
<evidence type="ECO:0000256" key="4">
    <source>
        <dbReference type="ARBA" id="ARBA00022763"/>
    </source>
</evidence>
<dbReference type="Gene3D" id="3.30.870.10">
    <property type="entry name" value="Endonuclease Chain A"/>
    <property type="match status" value="1"/>
</dbReference>
<evidence type="ECO:0000256" key="2">
    <source>
        <dbReference type="ARBA" id="ARBA00010205"/>
    </source>
</evidence>
<dbReference type="GO" id="GO:0003697">
    <property type="term" value="F:single-stranded DNA binding"/>
    <property type="evidence" value="ECO:0007669"/>
    <property type="project" value="TreeGrafter"/>
</dbReference>
<dbReference type="GO" id="GO:0006281">
    <property type="term" value="P:DNA repair"/>
    <property type="evidence" value="ECO:0007669"/>
    <property type="project" value="UniProtKB-KW"/>
</dbReference>
<evidence type="ECO:0008006" key="11">
    <source>
        <dbReference type="Google" id="ProtNLM"/>
    </source>
</evidence>
<reference evidence="9 10" key="1">
    <citation type="submission" date="2018-11" db="EMBL/GenBank/DDBJ databases">
        <authorList>
            <consortium name="Pathogen Informatics"/>
        </authorList>
    </citation>
    <scope>NUCLEOTIDE SEQUENCE [LARGE SCALE GENOMIC DNA]</scope>
</reference>
<comment type="similarity">
    <text evidence="2">Belongs to the tyrosyl-DNA phosphodiesterase family.</text>
</comment>
<evidence type="ECO:0000313" key="10">
    <source>
        <dbReference type="Proteomes" id="UP000281553"/>
    </source>
</evidence>
<organism evidence="9 10">
    <name type="scientific">Dibothriocephalus latus</name>
    <name type="common">Fish tapeworm</name>
    <name type="synonym">Diphyllobothrium latum</name>
    <dbReference type="NCBI Taxonomy" id="60516"/>
    <lineage>
        <taxon>Eukaryota</taxon>
        <taxon>Metazoa</taxon>
        <taxon>Spiralia</taxon>
        <taxon>Lophotrochozoa</taxon>
        <taxon>Platyhelminthes</taxon>
        <taxon>Cestoda</taxon>
        <taxon>Eucestoda</taxon>
        <taxon>Diphyllobothriidea</taxon>
        <taxon>Diphyllobothriidae</taxon>
        <taxon>Dibothriocephalus</taxon>
    </lineage>
</organism>
<keyword evidence="8" id="KW-0539">Nucleus</keyword>
<proteinExistence type="inferred from homology"/>
<name>A0A3P7PWI5_DIBLA</name>
<evidence type="ECO:0000256" key="1">
    <source>
        <dbReference type="ARBA" id="ARBA00004123"/>
    </source>
</evidence>
<protein>
    <recommendedName>
        <fullName evidence="11">Tyrosyl-DNA phosphodiesterase</fullName>
    </recommendedName>
</protein>
<keyword evidence="4" id="KW-0227">DNA damage</keyword>
<sequence length="82" mass="9784">MMLLHYSDGMRVVIHTANLIEDDWSYRTQGIWISPKLMATTSTADSDTHFRADLLTYLESYRDQKLNHWIDLIRKHDFRSIK</sequence>
<keyword evidence="3" id="KW-0540">Nuclease</keyword>
<comment type="subcellular location">
    <subcellularLocation>
        <location evidence="1">Nucleus</location>
    </subcellularLocation>
</comment>
<dbReference type="Pfam" id="PF06087">
    <property type="entry name" value="Tyr-DNA_phospho"/>
    <property type="match status" value="1"/>
</dbReference>
<evidence type="ECO:0000256" key="6">
    <source>
        <dbReference type="ARBA" id="ARBA00022839"/>
    </source>
</evidence>
<dbReference type="PANTHER" id="PTHR12415:SF0">
    <property type="entry name" value="TYROSYL-DNA PHOSPHODIESTERASE 1"/>
    <property type="match status" value="1"/>
</dbReference>
<dbReference type="GO" id="GO:0003690">
    <property type="term" value="F:double-stranded DNA binding"/>
    <property type="evidence" value="ECO:0007669"/>
    <property type="project" value="TreeGrafter"/>
</dbReference>
<evidence type="ECO:0000313" key="9">
    <source>
        <dbReference type="EMBL" id="VDN22446.1"/>
    </source>
</evidence>
<keyword evidence="5" id="KW-0378">Hydrolase</keyword>
<keyword evidence="7" id="KW-0234">DNA repair</keyword>
<dbReference type="AlphaFoldDB" id="A0A3P7PWI5"/>
<dbReference type="Proteomes" id="UP000281553">
    <property type="component" value="Unassembled WGS sequence"/>
</dbReference>
<accession>A0A3P7PWI5</accession>
<dbReference type="OrthoDB" id="47785at2759"/>
<evidence type="ECO:0000256" key="7">
    <source>
        <dbReference type="ARBA" id="ARBA00023204"/>
    </source>
</evidence>